<sequence>MLSLIELPYLPVTRTLSFSVAQRYPTGRENYSSKMTKNVEAQFSPTSPDDIRDVLGKFFDRCKIPYDELPYDVDLHNLCIEEAHKFGYPVDPSSDVPSILKALPAGVAIAATAYAHLHNRDIQVFIALFTGFLVYLDDCVTHSVSGVDMFVERYISGQPQENDVLESLAFFLRGTYVHYTGIQANIIMTSTLNFITSVVLENKTQTMQPSPDAHGYPTFARYLSGVSEAYAFFAFLPGTPLRDYIQALPEMSMFINCTNDILSFYKEERDGESFNYISIQAGFRGKSKLEVFKALADDVATCLEHIMRIIDTNEDAKAAFGAFAQGYVYFHTSLQRRYHLDELFSV</sequence>
<keyword evidence="2" id="KW-0456">Lyase</keyword>
<dbReference type="Gene3D" id="1.10.600.10">
    <property type="entry name" value="Farnesyl Diphosphate Synthase"/>
    <property type="match status" value="1"/>
</dbReference>
<reference evidence="3 4" key="1">
    <citation type="submission" date="2020-01" db="EMBL/GenBank/DDBJ databases">
        <authorList>
            <person name="Gupta K D."/>
        </authorList>
    </citation>
    <scope>NUCLEOTIDE SEQUENCE [LARGE SCALE GENOMIC DNA]</scope>
</reference>
<dbReference type="EMBL" id="CACVBS010000032">
    <property type="protein sequence ID" value="CAA7261255.1"/>
    <property type="molecule type" value="Genomic_DNA"/>
</dbReference>
<evidence type="ECO:0000313" key="3">
    <source>
        <dbReference type="EMBL" id="CAA7261255.1"/>
    </source>
</evidence>
<dbReference type="AlphaFoldDB" id="A0A8S0VQV1"/>
<dbReference type="SUPFAM" id="SSF48576">
    <property type="entry name" value="Terpenoid synthases"/>
    <property type="match status" value="1"/>
</dbReference>
<dbReference type="OrthoDB" id="2998174at2759"/>
<protein>
    <recommendedName>
        <fullName evidence="5">Terpenoid synthase</fullName>
    </recommendedName>
</protein>
<comment type="similarity">
    <text evidence="1">Belongs to the trichodiene synthase family.</text>
</comment>
<organism evidence="3 4">
    <name type="scientific">Cyclocybe aegerita</name>
    <name type="common">Black poplar mushroom</name>
    <name type="synonym">Agrocybe aegerita</name>
    <dbReference type="NCBI Taxonomy" id="1973307"/>
    <lineage>
        <taxon>Eukaryota</taxon>
        <taxon>Fungi</taxon>
        <taxon>Dikarya</taxon>
        <taxon>Basidiomycota</taxon>
        <taxon>Agaricomycotina</taxon>
        <taxon>Agaricomycetes</taxon>
        <taxon>Agaricomycetidae</taxon>
        <taxon>Agaricales</taxon>
        <taxon>Agaricineae</taxon>
        <taxon>Bolbitiaceae</taxon>
        <taxon>Cyclocybe</taxon>
    </lineage>
</organism>
<comment type="caution">
    <text evidence="3">The sequence shown here is derived from an EMBL/GenBank/DDBJ whole genome shotgun (WGS) entry which is preliminary data.</text>
</comment>
<name>A0A8S0VQV1_CYCAE</name>
<dbReference type="InterPro" id="IPR024652">
    <property type="entry name" value="Trichodiene_synth"/>
</dbReference>
<keyword evidence="4" id="KW-1185">Reference proteome</keyword>
<proteinExistence type="inferred from homology"/>
<evidence type="ECO:0008006" key="5">
    <source>
        <dbReference type="Google" id="ProtNLM"/>
    </source>
</evidence>
<evidence type="ECO:0000256" key="2">
    <source>
        <dbReference type="ARBA" id="ARBA00023239"/>
    </source>
</evidence>
<dbReference type="SFLD" id="SFLDG01021">
    <property type="entry name" value="Trichodiene_Synthase_Like"/>
    <property type="match status" value="1"/>
</dbReference>
<dbReference type="InterPro" id="IPR008949">
    <property type="entry name" value="Isoprenoid_synthase_dom_sf"/>
</dbReference>
<gene>
    <name evidence="3" type="ORF">AAE3_LOCUS3560</name>
</gene>
<dbReference type="GO" id="GO:0016838">
    <property type="term" value="F:carbon-oxygen lyase activity, acting on phosphates"/>
    <property type="evidence" value="ECO:0007669"/>
    <property type="project" value="InterPro"/>
</dbReference>
<evidence type="ECO:0000313" key="4">
    <source>
        <dbReference type="Proteomes" id="UP000467700"/>
    </source>
</evidence>
<dbReference type="SFLD" id="SFLDS00005">
    <property type="entry name" value="Isoprenoid_Synthase_Type_I"/>
    <property type="match status" value="1"/>
</dbReference>
<dbReference type="Pfam" id="PF06330">
    <property type="entry name" value="TRI5"/>
    <property type="match status" value="1"/>
</dbReference>
<evidence type="ECO:0000256" key="1">
    <source>
        <dbReference type="ARBA" id="ARBA00007946"/>
    </source>
</evidence>
<accession>A0A8S0VQV1</accession>
<dbReference type="Proteomes" id="UP000467700">
    <property type="component" value="Unassembled WGS sequence"/>
</dbReference>